<dbReference type="RefSeq" id="WP_160987058.1">
    <property type="nucleotide sequence ID" value="NZ_WVTD01000017.1"/>
</dbReference>
<feature type="transmembrane region" description="Helical" evidence="1">
    <location>
        <begin position="6"/>
        <end position="25"/>
    </location>
</feature>
<feature type="transmembrane region" description="Helical" evidence="1">
    <location>
        <begin position="37"/>
        <end position="61"/>
    </location>
</feature>
<evidence type="ECO:0000313" key="2">
    <source>
        <dbReference type="EMBL" id="MYL99616.1"/>
    </source>
</evidence>
<dbReference type="AlphaFoldDB" id="A0A7X4GK12"/>
<accession>A0A7X4GK12</accession>
<evidence type="ECO:0000313" key="3">
    <source>
        <dbReference type="Proteomes" id="UP000465810"/>
    </source>
</evidence>
<comment type="caution">
    <text evidence="2">The sequence shown here is derived from an EMBL/GenBank/DDBJ whole genome shotgun (WGS) entry which is preliminary data.</text>
</comment>
<gene>
    <name evidence="2" type="ORF">GR702_17790</name>
</gene>
<evidence type="ECO:0000256" key="1">
    <source>
        <dbReference type="SAM" id="Phobius"/>
    </source>
</evidence>
<keyword evidence="1" id="KW-0472">Membrane</keyword>
<organism evidence="2 3">
    <name type="scientific">Novosphingobium silvae</name>
    <dbReference type="NCBI Taxonomy" id="2692619"/>
    <lineage>
        <taxon>Bacteria</taxon>
        <taxon>Pseudomonadati</taxon>
        <taxon>Pseudomonadota</taxon>
        <taxon>Alphaproteobacteria</taxon>
        <taxon>Sphingomonadales</taxon>
        <taxon>Sphingomonadaceae</taxon>
        <taxon>Novosphingobium</taxon>
    </lineage>
</organism>
<keyword evidence="1" id="KW-1133">Transmembrane helix</keyword>
<dbReference type="EMBL" id="WVTD01000017">
    <property type="protein sequence ID" value="MYL99616.1"/>
    <property type="molecule type" value="Genomic_DNA"/>
</dbReference>
<name>A0A7X4GK12_9SPHN</name>
<proteinExistence type="predicted"/>
<sequence>MWVIWFGPMVVVFFLAGMTIAAVLLRLGRLRSRSSAIAAMALPFGCAALPVLALALLSLAASAF</sequence>
<keyword evidence="3" id="KW-1185">Reference proteome</keyword>
<protein>
    <submittedName>
        <fullName evidence="2">Uncharacterized protein</fullName>
    </submittedName>
</protein>
<keyword evidence="1" id="KW-0812">Transmembrane</keyword>
<dbReference type="Proteomes" id="UP000465810">
    <property type="component" value="Unassembled WGS sequence"/>
</dbReference>
<reference evidence="2 3" key="1">
    <citation type="submission" date="2019-12" db="EMBL/GenBank/DDBJ databases">
        <authorList>
            <person name="Feng G."/>
            <person name="Zhu H."/>
        </authorList>
    </citation>
    <scope>NUCLEOTIDE SEQUENCE [LARGE SCALE GENOMIC DNA]</scope>
    <source>
        <strain evidence="2 3">FGD1</strain>
    </source>
</reference>